<evidence type="ECO:0000259" key="7">
    <source>
        <dbReference type="Pfam" id="PF00294"/>
    </source>
</evidence>
<evidence type="ECO:0000256" key="2">
    <source>
        <dbReference type="ARBA" id="ARBA00022679"/>
    </source>
</evidence>
<name>A0A1H3UXX3_9BACI</name>
<dbReference type="STRING" id="1503961.SAMN05421736_12819"/>
<dbReference type="Gene3D" id="3.40.1190.20">
    <property type="match status" value="1"/>
</dbReference>
<keyword evidence="9" id="KW-1185">Reference proteome</keyword>
<dbReference type="PROSITE" id="PS00584">
    <property type="entry name" value="PFKB_KINASES_2"/>
    <property type="match status" value="1"/>
</dbReference>
<dbReference type="SUPFAM" id="SSF53613">
    <property type="entry name" value="Ribokinase-like"/>
    <property type="match status" value="1"/>
</dbReference>
<sequence>MANGIVCLGEALIDFIPLDDNNETYQKSPGGAPANVAVGCARLGARSSFLGKIGDDVLGNFLVDTLNNYQVDTSHLFSTKAVRTGAVFVTLGDGGERSFEFYIDPSADRFLEVTEVEAFPFVDNRVLHFGSISMISEPAKSATIKAVEIAKENGLFISYDPNLRLSLWESEAAARDTIISMLPKADVLKISEEELEFLTGEKDVVVGAAKLDAYNIPLIFITLGAEGSYVFLKGSGHIHVPAMKVKAVDTTGAGDAFVSGILFQLNQLQKDIEQLTLDEVKKMARFAAVSGGLAASTKGAMTALPTLPKVEATLKEQQ</sequence>
<evidence type="ECO:0000256" key="4">
    <source>
        <dbReference type="ARBA" id="ARBA00022777"/>
    </source>
</evidence>
<dbReference type="OrthoDB" id="9813569at2"/>
<keyword evidence="5" id="KW-0067">ATP-binding</keyword>
<dbReference type="InterPro" id="IPR029056">
    <property type="entry name" value="Ribokinase-like"/>
</dbReference>
<protein>
    <submittedName>
        <fullName evidence="8">Fructokinase</fullName>
    </submittedName>
</protein>
<comment type="similarity">
    <text evidence="1 6">Belongs to the carbohydrate kinase PfkB family.</text>
</comment>
<dbReference type="InterPro" id="IPR050306">
    <property type="entry name" value="PfkB_Carbo_kinase"/>
</dbReference>
<feature type="domain" description="Carbohydrate kinase PfkB" evidence="7">
    <location>
        <begin position="5"/>
        <end position="306"/>
    </location>
</feature>
<evidence type="ECO:0000313" key="8">
    <source>
        <dbReference type="EMBL" id="SDZ66841.1"/>
    </source>
</evidence>
<dbReference type="InterPro" id="IPR011611">
    <property type="entry name" value="PfkB_dom"/>
</dbReference>
<dbReference type="PRINTS" id="PR00990">
    <property type="entry name" value="RIBOKINASE"/>
</dbReference>
<evidence type="ECO:0000256" key="3">
    <source>
        <dbReference type="ARBA" id="ARBA00022741"/>
    </source>
</evidence>
<organism evidence="8 9">
    <name type="scientific">Evansella caseinilytica</name>
    <dbReference type="NCBI Taxonomy" id="1503961"/>
    <lineage>
        <taxon>Bacteria</taxon>
        <taxon>Bacillati</taxon>
        <taxon>Bacillota</taxon>
        <taxon>Bacilli</taxon>
        <taxon>Bacillales</taxon>
        <taxon>Bacillaceae</taxon>
        <taxon>Evansella</taxon>
    </lineage>
</organism>
<evidence type="ECO:0000256" key="5">
    <source>
        <dbReference type="ARBA" id="ARBA00022840"/>
    </source>
</evidence>
<dbReference type="EMBL" id="FNPI01000028">
    <property type="protein sequence ID" value="SDZ66841.1"/>
    <property type="molecule type" value="Genomic_DNA"/>
</dbReference>
<dbReference type="PANTHER" id="PTHR43085:SF1">
    <property type="entry name" value="PSEUDOURIDINE KINASE-RELATED"/>
    <property type="match status" value="1"/>
</dbReference>
<evidence type="ECO:0000313" key="9">
    <source>
        <dbReference type="Proteomes" id="UP000198935"/>
    </source>
</evidence>
<dbReference type="InterPro" id="IPR002139">
    <property type="entry name" value="Ribo/fructo_kinase"/>
</dbReference>
<accession>A0A1H3UXX3</accession>
<gene>
    <name evidence="8" type="ORF">SAMN05421736_12819</name>
</gene>
<dbReference type="PANTHER" id="PTHR43085">
    <property type="entry name" value="HEXOKINASE FAMILY MEMBER"/>
    <property type="match status" value="1"/>
</dbReference>
<dbReference type="GO" id="GO:0008865">
    <property type="term" value="F:fructokinase activity"/>
    <property type="evidence" value="ECO:0007669"/>
    <property type="project" value="UniProtKB-ARBA"/>
</dbReference>
<dbReference type="InterPro" id="IPR002173">
    <property type="entry name" value="Carboh/pur_kinase_PfkB_CS"/>
</dbReference>
<proteinExistence type="inferred from homology"/>
<dbReference type="PROSITE" id="PS00583">
    <property type="entry name" value="PFKB_KINASES_1"/>
    <property type="match status" value="1"/>
</dbReference>
<dbReference type="GO" id="GO:0005524">
    <property type="term" value="F:ATP binding"/>
    <property type="evidence" value="ECO:0007669"/>
    <property type="project" value="UniProtKB-KW"/>
</dbReference>
<keyword evidence="3" id="KW-0547">Nucleotide-binding</keyword>
<dbReference type="AlphaFoldDB" id="A0A1H3UXX3"/>
<dbReference type="Pfam" id="PF00294">
    <property type="entry name" value="PfkB"/>
    <property type="match status" value="1"/>
</dbReference>
<dbReference type="NCBIfam" id="NF006957">
    <property type="entry name" value="PRK09434.1"/>
    <property type="match status" value="1"/>
</dbReference>
<evidence type="ECO:0000256" key="1">
    <source>
        <dbReference type="ARBA" id="ARBA00010688"/>
    </source>
</evidence>
<evidence type="ECO:0000256" key="6">
    <source>
        <dbReference type="RuleBase" id="RU003704"/>
    </source>
</evidence>
<dbReference type="Proteomes" id="UP000198935">
    <property type="component" value="Unassembled WGS sequence"/>
</dbReference>
<reference evidence="9" key="1">
    <citation type="submission" date="2016-10" db="EMBL/GenBank/DDBJ databases">
        <authorList>
            <person name="Varghese N."/>
            <person name="Submissions S."/>
        </authorList>
    </citation>
    <scope>NUCLEOTIDE SEQUENCE [LARGE SCALE GENOMIC DNA]</scope>
    <source>
        <strain evidence="9">SP</strain>
    </source>
</reference>
<keyword evidence="4 6" id="KW-0418">Kinase</keyword>
<dbReference type="CDD" id="cd01167">
    <property type="entry name" value="bac_FRK"/>
    <property type="match status" value="1"/>
</dbReference>
<keyword evidence="2 6" id="KW-0808">Transferase</keyword>
<dbReference type="GO" id="GO:0006000">
    <property type="term" value="P:fructose metabolic process"/>
    <property type="evidence" value="ECO:0007669"/>
    <property type="project" value="UniProtKB-ARBA"/>
</dbReference>